<dbReference type="GO" id="GO:0140662">
    <property type="term" value="F:ATP-dependent protein folding chaperone"/>
    <property type="evidence" value="ECO:0007669"/>
    <property type="project" value="InterPro"/>
</dbReference>
<dbReference type="Gene3D" id="3.30.230.80">
    <property type="match status" value="1"/>
</dbReference>
<name>A0AAW0I158_MYOGA</name>
<protein>
    <submittedName>
        <fullName evidence="4">Uncharacterized protein</fullName>
    </submittedName>
</protein>
<feature type="non-terminal residue" evidence="4">
    <location>
        <position position="1"/>
    </location>
</feature>
<evidence type="ECO:0000256" key="3">
    <source>
        <dbReference type="SAM" id="MobiDB-lite"/>
    </source>
</evidence>
<comment type="similarity">
    <text evidence="1">Belongs to the heat shock protein 90 family.</text>
</comment>
<evidence type="ECO:0000256" key="1">
    <source>
        <dbReference type="ARBA" id="ARBA00008239"/>
    </source>
</evidence>
<sequence length="371" mass="41329">RGTKTFIEALWSGVDISDGAVTMFAGKMTVITDQMMSSTPGTPQQGAIHRGREGMKEERKEGGWKEEGDNKNTVKEKCPEKRNSRNKSQETRNAAGAGCKNLTHRSWEDPLEAGLNSVVGSSEEPSPQSLNFTGGMVGSQKFPLKNSHEILQKSEILKIVRKNLMEKNKCLELSIEVGEDKRTIRSWDSWRLLEPEGLGAAFLPLTAHLSLRLEKSKGYTLGSVAEEGLGLPEEEEGNTEKEDKAKCENLCASSPPRHKITVKRRKPCRTSTLQALPQCLCGGEWAQTDPGSHGAEAAHRPDTCIPKARYTIRPFGIRRNEKMAVHCKVNKIFSEMKIKKKKMEKRKEKISAPLSKASWVGEIETEIMSNW</sequence>
<evidence type="ECO:0000313" key="5">
    <source>
        <dbReference type="Proteomes" id="UP001488838"/>
    </source>
</evidence>
<dbReference type="Proteomes" id="UP001488838">
    <property type="component" value="Unassembled WGS sequence"/>
</dbReference>
<organism evidence="4 5">
    <name type="scientific">Myodes glareolus</name>
    <name type="common">Bank vole</name>
    <name type="synonym">Clethrionomys glareolus</name>
    <dbReference type="NCBI Taxonomy" id="447135"/>
    <lineage>
        <taxon>Eukaryota</taxon>
        <taxon>Metazoa</taxon>
        <taxon>Chordata</taxon>
        <taxon>Craniata</taxon>
        <taxon>Vertebrata</taxon>
        <taxon>Euteleostomi</taxon>
        <taxon>Mammalia</taxon>
        <taxon>Eutheria</taxon>
        <taxon>Euarchontoglires</taxon>
        <taxon>Glires</taxon>
        <taxon>Rodentia</taxon>
        <taxon>Myomorpha</taxon>
        <taxon>Muroidea</taxon>
        <taxon>Cricetidae</taxon>
        <taxon>Arvicolinae</taxon>
        <taxon>Myodes</taxon>
    </lineage>
</organism>
<feature type="region of interest" description="Disordered" evidence="3">
    <location>
        <begin position="35"/>
        <end position="98"/>
    </location>
</feature>
<dbReference type="GO" id="GO:0051082">
    <property type="term" value="F:unfolded protein binding"/>
    <property type="evidence" value="ECO:0007669"/>
    <property type="project" value="InterPro"/>
</dbReference>
<proteinExistence type="inferred from homology"/>
<gene>
    <name evidence="4" type="ORF">U0070_024046</name>
</gene>
<dbReference type="InterPro" id="IPR001404">
    <property type="entry name" value="Hsp90_fam"/>
</dbReference>
<dbReference type="GO" id="GO:0016887">
    <property type="term" value="F:ATP hydrolysis activity"/>
    <property type="evidence" value="ECO:0007669"/>
    <property type="project" value="InterPro"/>
</dbReference>
<accession>A0AAW0I158</accession>
<dbReference type="GO" id="GO:0005524">
    <property type="term" value="F:ATP binding"/>
    <property type="evidence" value="ECO:0007669"/>
    <property type="project" value="InterPro"/>
</dbReference>
<comment type="caution">
    <text evidence="4">The sequence shown here is derived from an EMBL/GenBank/DDBJ whole genome shotgun (WGS) entry which is preliminary data.</text>
</comment>
<reference evidence="4 5" key="1">
    <citation type="journal article" date="2023" name="bioRxiv">
        <title>Conserved and derived expression patterns and positive selection on dental genes reveal complex evolutionary context of ever-growing rodent molars.</title>
        <authorList>
            <person name="Calamari Z.T."/>
            <person name="Song A."/>
            <person name="Cohen E."/>
            <person name="Akter M."/>
            <person name="Roy R.D."/>
            <person name="Hallikas O."/>
            <person name="Christensen M.M."/>
            <person name="Li P."/>
            <person name="Marangoni P."/>
            <person name="Jernvall J."/>
            <person name="Klein O.D."/>
        </authorList>
    </citation>
    <scope>NUCLEOTIDE SEQUENCE [LARGE SCALE GENOMIC DNA]</scope>
    <source>
        <strain evidence="4">V071</strain>
    </source>
</reference>
<dbReference type="AlphaFoldDB" id="A0AAW0I158"/>
<feature type="compositionally biased region" description="Basic and acidic residues" evidence="3">
    <location>
        <begin position="50"/>
        <end position="90"/>
    </location>
</feature>
<keyword evidence="5" id="KW-1185">Reference proteome</keyword>
<evidence type="ECO:0000313" key="4">
    <source>
        <dbReference type="EMBL" id="KAK7807868.1"/>
    </source>
</evidence>
<dbReference type="Pfam" id="PF00183">
    <property type="entry name" value="HSP90"/>
    <property type="match status" value="1"/>
</dbReference>
<dbReference type="EMBL" id="JBBHLL010000258">
    <property type="protein sequence ID" value="KAK7807868.1"/>
    <property type="molecule type" value="Genomic_DNA"/>
</dbReference>
<keyword evidence="2" id="KW-0143">Chaperone</keyword>
<feature type="compositionally biased region" description="Polar residues" evidence="3">
    <location>
        <begin position="35"/>
        <end position="45"/>
    </location>
</feature>
<evidence type="ECO:0000256" key="2">
    <source>
        <dbReference type="ARBA" id="ARBA00023186"/>
    </source>
</evidence>